<dbReference type="Proteomes" id="UP000789375">
    <property type="component" value="Unassembled WGS sequence"/>
</dbReference>
<accession>A0A9N9N763</accession>
<dbReference type="PANTHER" id="PTHR33129">
    <property type="entry name" value="PROTEIN KINASE DOMAIN-CONTAINING PROTEIN-RELATED"/>
    <property type="match status" value="1"/>
</dbReference>
<evidence type="ECO:0000313" key="2">
    <source>
        <dbReference type="Proteomes" id="UP000789375"/>
    </source>
</evidence>
<gene>
    <name evidence="1" type="ORF">FMOSSE_LOCUS14080</name>
</gene>
<keyword evidence="2" id="KW-1185">Reference proteome</keyword>
<dbReference type="AlphaFoldDB" id="A0A9N9N763"/>
<comment type="caution">
    <text evidence="1">The sequence shown here is derived from an EMBL/GenBank/DDBJ whole genome shotgun (WGS) entry which is preliminary data.</text>
</comment>
<dbReference type="EMBL" id="CAJVPP010009794">
    <property type="protein sequence ID" value="CAG8707003.1"/>
    <property type="molecule type" value="Genomic_DNA"/>
</dbReference>
<name>A0A9N9N763_FUNMO</name>
<reference evidence="1" key="1">
    <citation type="submission" date="2021-06" db="EMBL/GenBank/DDBJ databases">
        <authorList>
            <person name="Kallberg Y."/>
            <person name="Tangrot J."/>
            <person name="Rosling A."/>
        </authorList>
    </citation>
    <scope>NUCLEOTIDE SEQUENCE</scope>
    <source>
        <strain evidence="1">87-6 pot B 2015</strain>
    </source>
</reference>
<protein>
    <submittedName>
        <fullName evidence="1">11090_t:CDS:1</fullName>
    </submittedName>
</protein>
<evidence type="ECO:0000313" key="1">
    <source>
        <dbReference type="EMBL" id="CAG8707003.1"/>
    </source>
</evidence>
<dbReference type="InterPro" id="IPR052980">
    <property type="entry name" value="Crinkler_effector"/>
</dbReference>
<feature type="non-terminal residue" evidence="1">
    <location>
        <position position="1"/>
    </location>
</feature>
<proteinExistence type="predicted"/>
<organism evidence="1 2">
    <name type="scientific">Funneliformis mosseae</name>
    <name type="common">Endomycorrhizal fungus</name>
    <name type="synonym">Glomus mosseae</name>
    <dbReference type="NCBI Taxonomy" id="27381"/>
    <lineage>
        <taxon>Eukaryota</taxon>
        <taxon>Fungi</taxon>
        <taxon>Fungi incertae sedis</taxon>
        <taxon>Mucoromycota</taxon>
        <taxon>Glomeromycotina</taxon>
        <taxon>Glomeromycetes</taxon>
        <taxon>Glomerales</taxon>
        <taxon>Glomeraceae</taxon>
        <taxon>Funneliformis</taxon>
    </lineage>
</organism>
<dbReference type="PANTHER" id="PTHR33129:SF1">
    <property type="entry name" value="ATP-BINDING PROTEIN"/>
    <property type="match status" value="1"/>
</dbReference>
<sequence length="166" mass="19352">TFYDDMVESFLNNPTTWYLVNTKLPPYVHGITILACSSNKTYYKEFCKMLKLTIRYMPIWSWNEIVKCQNLLYTDIIGSELVKCYNHWSGIPRFVLEKAGDPSQNLLLKQAIVSISLEKCLQSISKLDSKEDTSYRILHITTSDYIYTIIQFATIYIAEKIVAYFV</sequence>